<keyword evidence="6" id="KW-0902">Two-component regulatory system</keyword>
<comment type="catalytic activity">
    <reaction evidence="1">
        <text>ATP + protein L-histidine = ADP + protein N-phospho-L-histidine.</text>
        <dbReference type="EC" id="2.7.13.3"/>
    </reaction>
</comment>
<dbReference type="SMART" id="SM00387">
    <property type="entry name" value="HATPase_c"/>
    <property type="match status" value="1"/>
</dbReference>
<dbReference type="Gene3D" id="3.30.450.20">
    <property type="entry name" value="PAS domain"/>
    <property type="match status" value="1"/>
</dbReference>
<dbReference type="SUPFAM" id="SSF55785">
    <property type="entry name" value="PYP-like sensor domain (PAS domain)"/>
    <property type="match status" value="1"/>
</dbReference>
<reference evidence="11" key="1">
    <citation type="journal article" date="2019" name="Int. J. Syst. Evol. Microbiol.">
        <title>The Global Catalogue of Microorganisms (GCM) 10K type strain sequencing project: providing services to taxonomists for standard genome sequencing and annotation.</title>
        <authorList>
            <consortium name="The Broad Institute Genomics Platform"/>
            <consortium name="The Broad Institute Genome Sequencing Center for Infectious Disease"/>
            <person name="Wu L."/>
            <person name="Ma J."/>
        </authorList>
    </citation>
    <scope>NUCLEOTIDE SEQUENCE [LARGE SCALE GENOMIC DNA]</scope>
    <source>
        <strain evidence="11">JCM 17555</strain>
    </source>
</reference>
<dbReference type="EMBL" id="BAABBO010000007">
    <property type="protein sequence ID" value="GAA3959093.1"/>
    <property type="molecule type" value="Genomic_DNA"/>
</dbReference>
<dbReference type="InterPro" id="IPR007890">
    <property type="entry name" value="CHASE2"/>
</dbReference>
<keyword evidence="3" id="KW-0597">Phosphoprotein</keyword>
<evidence type="ECO:0000256" key="3">
    <source>
        <dbReference type="ARBA" id="ARBA00022553"/>
    </source>
</evidence>
<dbReference type="InterPro" id="IPR004358">
    <property type="entry name" value="Sig_transdc_His_kin-like_C"/>
</dbReference>
<gene>
    <name evidence="10" type="ORF">GCM10022278_16800</name>
</gene>
<dbReference type="PRINTS" id="PR00344">
    <property type="entry name" value="BCTRLSENSOR"/>
</dbReference>
<dbReference type="InterPro" id="IPR003594">
    <property type="entry name" value="HATPase_dom"/>
</dbReference>
<evidence type="ECO:0000313" key="10">
    <source>
        <dbReference type="EMBL" id="GAA3959093.1"/>
    </source>
</evidence>
<dbReference type="InterPro" id="IPR036890">
    <property type="entry name" value="HATPase_C_sf"/>
</dbReference>
<evidence type="ECO:0000313" key="11">
    <source>
        <dbReference type="Proteomes" id="UP001501337"/>
    </source>
</evidence>
<evidence type="ECO:0000256" key="1">
    <source>
        <dbReference type="ARBA" id="ARBA00000085"/>
    </source>
</evidence>
<evidence type="ECO:0000256" key="4">
    <source>
        <dbReference type="ARBA" id="ARBA00022679"/>
    </source>
</evidence>
<dbReference type="SUPFAM" id="SSF55874">
    <property type="entry name" value="ATPase domain of HSP90 chaperone/DNA topoisomerase II/histidine kinase"/>
    <property type="match status" value="1"/>
</dbReference>
<keyword evidence="4" id="KW-0808">Transferase</keyword>
<feature type="transmembrane region" description="Helical" evidence="8">
    <location>
        <begin position="358"/>
        <end position="376"/>
    </location>
</feature>
<feature type="transmembrane region" description="Helical" evidence="8">
    <location>
        <begin position="308"/>
        <end position="327"/>
    </location>
</feature>
<dbReference type="Proteomes" id="UP001501337">
    <property type="component" value="Unassembled WGS sequence"/>
</dbReference>
<dbReference type="InterPro" id="IPR050351">
    <property type="entry name" value="BphY/WalK/GraS-like"/>
</dbReference>
<keyword evidence="8" id="KW-1133">Transmembrane helix</keyword>
<dbReference type="PANTHER" id="PTHR45453:SF1">
    <property type="entry name" value="PHOSPHATE REGULON SENSOR PROTEIN PHOR"/>
    <property type="match status" value="1"/>
</dbReference>
<dbReference type="CDD" id="cd00075">
    <property type="entry name" value="HATPase"/>
    <property type="match status" value="1"/>
</dbReference>
<sequence>MPLTTHPKSFTPVRRMLIEPVLLGLALVALYAVLSLTAVFEKLDLFALDLALANAPPLTMQQSELVTIDERSIRAIGPWPWPRQIHAQLVDTLTAAGAEVIVFDILFSEPREGDARLETAFQSHGRIVLPMHTDGDYGVLPLVPLRQSSTRIGLTEVALDIDGIARRSPRTRSFKAAELVNMDLDSSAAEASWYTFDSLAEAAWRLRAGHSTSSLERRRTEHASDQILPRLGRSAERSWSYVDVLTPMSLPDLRGRTVFVGSSSPGLGDTLSIADTDRSRSVPGVVFHRGTFEAIAQQRLISPADKRLEYLTALAAIAIVVTALVLLPASLGLILVLLSTALVMTLSLVTLSALQMWLAPSAIVAVLLTAYPIWSWRRLTRTSRYLRHEILRLSIQPQLYEMTGRRGQDNGRWISEVCQFFQPLHYSVVDTAELSDQTLETEDEPLVDTDPDLVELSFELAPLFPDDARVRGPLPRVHMQFSGERRDELPEMQQHLEAMLGTARASASLADNSSWQLGSSERQIRTIRSAIDNLGQLNSFARTIINEVSDGIVVVGPTGCIVLLNKRARQILGKRVRHGDALSDHLPESRLVSRADWADSLRQAILTQTVHKREVTAANLAYIVSISPFRPDAKTATGAVVSLTDIFPIHEAQKDRLEAINFVSHDIRSPLASQLATFDALDSLISSIDSSQHAAELVESRERISDARRLAQKSLAMAEEFIQLAKLESLVIVERSEVSLQDLMDNAADAVYALAEKHQVRLQRSSRDEEELWVYCAPALIERALVNLLTNAIKHSAVGAVVVLDCFRTAQDFCLQITDQGEGIAEEELSHLFEAFTRTQASEREMIPGTGLGLRMVQVIVQKHGGHVSVQSSLGSGCRFTICLSAATNSLL</sequence>
<dbReference type="PROSITE" id="PS50109">
    <property type="entry name" value="HIS_KIN"/>
    <property type="match status" value="1"/>
</dbReference>
<evidence type="ECO:0000256" key="8">
    <source>
        <dbReference type="SAM" id="Phobius"/>
    </source>
</evidence>
<accession>A0ABP7P3H8</accession>
<evidence type="ECO:0000256" key="5">
    <source>
        <dbReference type="ARBA" id="ARBA00022777"/>
    </source>
</evidence>
<dbReference type="Pfam" id="PF02518">
    <property type="entry name" value="HATPase_c"/>
    <property type="match status" value="1"/>
</dbReference>
<comment type="caution">
    <text evidence="10">The sequence shown here is derived from an EMBL/GenBank/DDBJ whole genome shotgun (WGS) entry which is preliminary data.</text>
</comment>
<evidence type="ECO:0000259" key="9">
    <source>
        <dbReference type="PROSITE" id="PS50109"/>
    </source>
</evidence>
<dbReference type="RefSeq" id="WP_344805241.1">
    <property type="nucleotide sequence ID" value="NZ_BAABBO010000007.1"/>
</dbReference>
<feature type="domain" description="Histidine kinase" evidence="9">
    <location>
        <begin position="662"/>
        <end position="888"/>
    </location>
</feature>
<evidence type="ECO:0000256" key="6">
    <source>
        <dbReference type="ARBA" id="ARBA00023012"/>
    </source>
</evidence>
<evidence type="ECO:0000256" key="7">
    <source>
        <dbReference type="ARBA" id="ARBA00023136"/>
    </source>
</evidence>
<dbReference type="InterPro" id="IPR005467">
    <property type="entry name" value="His_kinase_dom"/>
</dbReference>
<keyword evidence="11" id="KW-1185">Reference proteome</keyword>
<dbReference type="PANTHER" id="PTHR45453">
    <property type="entry name" value="PHOSPHATE REGULON SENSOR PROTEIN PHOR"/>
    <property type="match status" value="1"/>
</dbReference>
<name>A0ABP7P3H8_9GAMM</name>
<keyword evidence="5" id="KW-0418">Kinase</keyword>
<protein>
    <recommendedName>
        <fullName evidence="2">histidine kinase</fullName>
        <ecNumber evidence="2">2.7.13.3</ecNumber>
    </recommendedName>
</protein>
<dbReference type="EC" id="2.7.13.3" evidence="2"/>
<dbReference type="Pfam" id="PF05226">
    <property type="entry name" value="CHASE2"/>
    <property type="match status" value="1"/>
</dbReference>
<keyword evidence="7 8" id="KW-0472">Membrane</keyword>
<dbReference type="Gene3D" id="3.30.565.10">
    <property type="entry name" value="Histidine kinase-like ATPase, C-terminal domain"/>
    <property type="match status" value="1"/>
</dbReference>
<dbReference type="InterPro" id="IPR000014">
    <property type="entry name" value="PAS"/>
</dbReference>
<feature type="transmembrane region" description="Helical" evidence="8">
    <location>
        <begin position="20"/>
        <end position="40"/>
    </location>
</feature>
<keyword evidence="8" id="KW-0812">Transmembrane</keyword>
<organism evidence="10 11">
    <name type="scientific">Allohahella marinimesophila</name>
    <dbReference type="NCBI Taxonomy" id="1054972"/>
    <lineage>
        <taxon>Bacteria</taxon>
        <taxon>Pseudomonadati</taxon>
        <taxon>Pseudomonadota</taxon>
        <taxon>Gammaproteobacteria</taxon>
        <taxon>Oceanospirillales</taxon>
        <taxon>Hahellaceae</taxon>
        <taxon>Allohahella</taxon>
    </lineage>
</organism>
<evidence type="ECO:0000256" key="2">
    <source>
        <dbReference type="ARBA" id="ARBA00012438"/>
    </source>
</evidence>
<dbReference type="InterPro" id="IPR035965">
    <property type="entry name" value="PAS-like_dom_sf"/>
</dbReference>
<proteinExistence type="predicted"/>
<dbReference type="Pfam" id="PF13188">
    <property type="entry name" value="PAS_8"/>
    <property type="match status" value="1"/>
</dbReference>
<dbReference type="SMART" id="SM01080">
    <property type="entry name" value="CHASE2"/>
    <property type="match status" value="1"/>
</dbReference>